<keyword evidence="1" id="KW-0238">DNA-binding</keyword>
<dbReference type="InterPro" id="IPR001387">
    <property type="entry name" value="Cro/C1-type_HTH"/>
</dbReference>
<dbReference type="OrthoDB" id="9797172at2"/>
<organism evidence="3 4">
    <name type="scientific">Meridianimarinicoccus roseus</name>
    <dbReference type="NCBI Taxonomy" id="2072018"/>
    <lineage>
        <taxon>Bacteria</taxon>
        <taxon>Pseudomonadati</taxon>
        <taxon>Pseudomonadota</taxon>
        <taxon>Alphaproteobacteria</taxon>
        <taxon>Rhodobacterales</taxon>
        <taxon>Paracoccaceae</taxon>
        <taxon>Meridianimarinicoccus</taxon>
    </lineage>
</organism>
<sequence length="103" mass="11220">MTDLLTKRIDKLTGEAIRRYRKAAGLSQADLGRAAGVTFQQIQKYELGQNRVSISRLFQLAGTLGVDPSALVADVQRAVFRTDAAALGAITQRAHFRSVSEDT</sequence>
<evidence type="ECO:0000259" key="2">
    <source>
        <dbReference type="PROSITE" id="PS50943"/>
    </source>
</evidence>
<dbReference type="PROSITE" id="PS50943">
    <property type="entry name" value="HTH_CROC1"/>
    <property type="match status" value="1"/>
</dbReference>
<dbReference type="Gene3D" id="1.10.260.40">
    <property type="entry name" value="lambda repressor-like DNA-binding domains"/>
    <property type="match status" value="1"/>
</dbReference>
<evidence type="ECO:0000313" key="4">
    <source>
        <dbReference type="Proteomes" id="UP000245680"/>
    </source>
</evidence>
<keyword evidence="4" id="KW-1185">Reference proteome</keyword>
<proteinExistence type="predicted"/>
<evidence type="ECO:0000313" key="3">
    <source>
        <dbReference type="EMBL" id="PWR01157.1"/>
    </source>
</evidence>
<dbReference type="InterPro" id="IPR050807">
    <property type="entry name" value="TransReg_Diox_bact_type"/>
</dbReference>
<dbReference type="PANTHER" id="PTHR46797:SF1">
    <property type="entry name" value="METHYLPHOSPHONATE SYNTHASE"/>
    <property type="match status" value="1"/>
</dbReference>
<dbReference type="Pfam" id="PF01381">
    <property type="entry name" value="HTH_3"/>
    <property type="match status" value="1"/>
</dbReference>
<dbReference type="Proteomes" id="UP000245680">
    <property type="component" value="Unassembled WGS sequence"/>
</dbReference>
<gene>
    <name evidence="3" type="ORF">DKT77_18545</name>
</gene>
<dbReference type="EMBL" id="QGKU01000060">
    <property type="protein sequence ID" value="PWR01157.1"/>
    <property type="molecule type" value="Genomic_DNA"/>
</dbReference>
<comment type="caution">
    <text evidence="3">The sequence shown here is derived from an EMBL/GenBank/DDBJ whole genome shotgun (WGS) entry which is preliminary data.</text>
</comment>
<dbReference type="GO" id="GO:0003700">
    <property type="term" value="F:DNA-binding transcription factor activity"/>
    <property type="evidence" value="ECO:0007669"/>
    <property type="project" value="TreeGrafter"/>
</dbReference>
<feature type="domain" description="HTH cro/C1-type" evidence="2">
    <location>
        <begin position="17"/>
        <end position="71"/>
    </location>
</feature>
<dbReference type="InterPro" id="IPR010982">
    <property type="entry name" value="Lambda_DNA-bd_dom_sf"/>
</dbReference>
<protein>
    <submittedName>
        <fullName evidence="3">Transcriptional regulator</fullName>
    </submittedName>
</protein>
<dbReference type="GO" id="GO:0005829">
    <property type="term" value="C:cytosol"/>
    <property type="evidence" value="ECO:0007669"/>
    <property type="project" value="TreeGrafter"/>
</dbReference>
<reference evidence="3 4" key="1">
    <citation type="submission" date="2018-05" db="EMBL/GenBank/DDBJ databases">
        <title>Rhodobacteraceae gen. nov., sp. nov. isolated from sea water.</title>
        <authorList>
            <person name="Ren Y."/>
        </authorList>
    </citation>
    <scope>NUCLEOTIDE SEQUENCE [LARGE SCALE GENOMIC DNA]</scope>
    <source>
        <strain evidence="3 4">TG-679</strain>
    </source>
</reference>
<dbReference type="SUPFAM" id="SSF47413">
    <property type="entry name" value="lambda repressor-like DNA-binding domains"/>
    <property type="match status" value="1"/>
</dbReference>
<dbReference type="SMART" id="SM00530">
    <property type="entry name" value="HTH_XRE"/>
    <property type="match status" value="1"/>
</dbReference>
<dbReference type="GO" id="GO:0003677">
    <property type="term" value="F:DNA binding"/>
    <property type="evidence" value="ECO:0007669"/>
    <property type="project" value="UniProtKB-KW"/>
</dbReference>
<dbReference type="CDD" id="cd00093">
    <property type="entry name" value="HTH_XRE"/>
    <property type="match status" value="1"/>
</dbReference>
<dbReference type="RefSeq" id="WP_109813141.1">
    <property type="nucleotide sequence ID" value="NZ_QGKU01000060.1"/>
</dbReference>
<dbReference type="PANTHER" id="PTHR46797">
    <property type="entry name" value="HTH-TYPE TRANSCRIPTIONAL REGULATOR"/>
    <property type="match status" value="1"/>
</dbReference>
<evidence type="ECO:0000256" key="1">
    <source>
        <dbReference type="ARBA" id="ARBA00023125"/>
    </source>
</evidence>
<name>A0A2V2LD39_9RHOB</name>
<accession>A0A2V2LD39</accession>
<dbReference type="AlphaFoldDB" id="A0A2V2LD39"/>